<feature type="compositionally biased region" description="Basic and acidic residues" evidence="1">
    <location>
        <begin position="16"/>
        <end position="25"/>
    </location>
</feature>
<feature type="region of interest" description="Disordered" evidence="1">
    <location>
        <begin position="1"/>
        <end position="25"/>
    </location>
</feature>
<evidence type="ECO:0000313" key="2">
    <source>
        <dbReference type="EMBL" id="PIZ94330.1"/>
    </source>
</evidence>
<evidence type="ECO:0000313" key="3">
    <source>
        <dbReference type="Proteomes" id="UP000228568"/>
    </source>
</evidence>
<dbReference type="AlphaFoldDB" id="A0A2M7V6M7"/>
<reference evidence="3" key="1">
    <citation type="submission" date="2017-09" db="EMBL/GenBank/DDBJ databases">
        <title>Depth-based differentiation of microbial function through sediment-hosted aquifers and enrichment of novel symbionts in the deep terrestrial subsurface.</title>
        <authorList>
            <person name="Probst A.J."/>
            <person name="Ladd B."/>
            <person name="Jarett J.K."/>
            <person name="Geller-Mcgrath D.E."/>
            <person name="Sieber C.M.K."/>
            <person name="Emerson J.B."/>
            <person name="Anantharaman K."/>
            <person name="Thomas B.C."/>
            <person name="Malmstrom R."/>
            <person name="Stieglmeier M."/>
            <person name="Klingl A."/>
            <person name="Woyke T."/>
            <person name="Ryan C.M."/>
            <person name="Banfield J.F."/>
        </authorList>
    </citation>
    <scope>NUCLEOTIDE SEQUENCE [LARGE SCALE GENOMIC DNA]</scope>
</reference>
<evidence type="ECO:0000256" key="1">
    <source>
        <dbReference type="SAM" id="MobiDB-lite"/>
    </source>
</evidence>
<comment type="caution">
    <text evidence="2">The sequence shown here is derived from an EMBL/GenBank/DDBJ whole genome shotgun (WGS) entry which is preliminary data.</text>
</comment>
<dbReference type="Proteomes" id="UP000228568">
    <property type="component" value="Unassembled WGS sequence"/>
</dbReference>
<proteinExistence type="predicted"/>
<accession>A0A2M7V6M7</accession>
<gene>
    <name evidence="2" type="ORF">COX81_03800</name>
</gene>
<sequence>MRHEKEGSETIPLREYSPDVHRGGEAPRTHTLLGQIEIFGKGDNIVHPFGKPEDKCNQLVASSNLAHRAKVRKL</sequence>
<protein>
    <submittedName>
        <fullName evidence="2">Uncharacterized protein</fullName>
    </submittedName>
</protein>
<organism evidence="2 3">
    <name type="scientific">Candidatus Magasanikbacteria bacterium CG_4_10_14_0_2_um_filter_37_12</name>
    <dbReference type="NCBI Taxonomy" id="1974637"/>
    <lineage>
        <taxon>Bacteria</taxon>
        <taxon>Candidatus Magasanikiibacteriota</taxon>
    </lineage>
</organism>
<name>A0A2M7V6M7_9BACT</name>
<dbReference type="EMBL" id="PFPK01000046">
    <property type="protein sequence ID" value="PIZ94330.1"/>
    <property type="molecule type" value="Genomic_DNA"/>
</dbReference>